<dbReference type="PROSITE" id="PS50110">
    <property type="entry name" value="RESPONSE_REGULATORY"/>
    <property type="match status" value="1"/>
</dbReference>
<dbReference type="PANTHER" id="PTHR44757:SF2">
    <property type="entry name" value="BIOFILM ARCHITECTURE MAINTENANCE PROTEIN MBAA"/>
    <property type="match status" value="1"/>
</dbReference>
<dbReference type="EMBL" id="UOFS01000043">
    <property type="protein sequence ID" value="VAX00381.1"/>
    <property type="molecule type" value="Genomic_DNA"/>
</dbReference>
<dbReference type="Gene3D" id="3.40.50.2300">
    <property type="match status" value="1"/>
</dbReference>
<evidence type="ECO:0000259" key="3">
    <source>
        <dbReference type="PROSITE" id="PS50887"/>
    </source>
</evidence>
<accession>A0A3B1AFC4</accession>
<dbReference type="AlphaFoldDB" id="A0A3B1AFC4"/>
<dbReference type="InterPro" id="IPR011006">
    <property type="entry name" value="CheY-like_superfamily"/>
</dbReference>
<organism evidence="4">
    <name type="scientific">hydrothermal vent metagenome</name>
    <dbReference type="NCBI Taxonomy" id="652676"/>
    <lineage>
        <taxon>unclassified sequences</taxon>
        <taxon>metagenomes</taxon>
        <taxon>ecological metagenomes</taxon>
    </lineage>
</organism>
<dbReference type="InterPro" id="IPR000160">
    <property type="entry name" value="GGDEF_dom"/>
</dbReference>
<dbReference type="SUPFAM" id="SSF55073">
    <property type="entry name" value="Nucleotide cyclase"/>
    <property type="match status" value="1"/>
</dbReference>
<dbReference type="Pfam" id="PF00990">
    <property type="entry name" value="GGDEF"/>
    <property type="match status" value="1"/>
</dbReference>
<dbReference type="FunFam" id="3.20.20.450:FF:000001">
    <property type="entry name" value="Cyclic di-GMP phosphodiesterase yahA"/>
    <property type="match status" value="1"/>
</dbReference>
<protein>
    <submittedName>
        <fullName evidence="4">Diguanylate cyclase/phosphodiesterase (GGDEF &amp; EAL domains) with PAS/PAC sensor(S)</fullName>
    </submittedName>
</protein>
<evidence type="ECO:0000259" key="2">
    <source>
        <dbReference type="PROSITE" id="PS50883"/>
    </source>
</evidence>
<sequence>MSKQIDVILVDDNPTDVKLIYKFLSKSSNEQFSLTSFDRIGDAIDELTKNSYTVMLLDLCLPDGSGIRTLNKAHQVVPNMPIIIITNEEDDELAIKAVKSGAQDFIVKNTFDASMLYRSIRHAIERKRLWVKLAQTEKREHYLATRDVLTGLPNRHTYNERLKRGLSYCNRYGGKLAVMFMDLDRFKFINDTLGHKVGDILLKEVAKSIQTCLRDTDIVARLGGDEFIFLLPKIDQSLKAAKVAKHILKILSKPFMIEQQEIYISASIGIAMYPSDGDSAVKLIQNADLAMYSAKESGRNKYDFFTKKMNQVVTNRLRLENDMRAALKNDEFFLEYQPVIDTITKKMVGTEALIRWRHPKKGRLYPNDFISIAEETRQIIHIGNWVLEQACIQNKKWQNNSASKMRIAINVSAVQFTQANFVNKVRDILQQTGMDAHYLELELTEGILMQDIDLTFNVLSELRDIGVRISIDDFGTGYSSMSYLKRFPLDILKIDRSFIKDLPHDPIDSAIVTAIAAMARGLSLEIIAEGIENSEQNAFVKKVGCDCMQGFYLQKPVAASSISKLIKA</sequence>
<dbReference type="InterPro" id="IPR001789">
    <property type="entry name" value="Sig_transdc_resp-reg_receiver"/>
</dbReference>
<evidence type="ECO:0000259" key="1">
    <source>
        <dbReference type="PROSITE" id="PS50110"/>
    </source>
</evidence>
<dbReference type="SMART" id="SM00267">
    <property type="entry name" value="GGDEF"/>
    <property type="match status" value="1"/>
</dbReference>
<dbReference type="SUPFAM" id="SSF52172">
    <property type="entry name" value="CheY-like"/>
    <property type="match status" value="1"/>
</dbReference>
<dbReference type="PANTHER" id="PTHR44757">
    <property type="entry name" value="DIGUANYLATE CYCLASE DGCP"/>
    <property type="match status" value="1"/>
</dbReference>
<dbReference type="CDD" id="cd01949">
    <property type="entry name" value="GGDEF"/>
    <property type="match status" value="1"/>
</dbReference>
<dbReference type="InterPro" id="IPR035919">
    <property type="entry name" value="EAL_sf"/>
</dbReference>
<dbReference type="GO" id="GO:0000160">
    <property type="term" value="P:phosphorelay signal transduction system"/>
    <property type="evidence" value="ECO:0007669"/>
    <property type="project" value="InterPro"/>
</dbReference>
<dbReference type="InterPro" id="IPR029787">
    <property type="entry name" value="Nucleotide_cyclase"/>
</dbReference>
<dbReference type="SMART" id="SM00448">
    <property type="entry name" value="REC"/>
    <property type="match status" value="1"/>
</dbReference>
<name>A0A3B1AFC4_9ZZZZ</name>
<reference evidence="4" key="1">
    <citation type="submission" date="2018-06" db="EMBL/GenBank/DDBJ databases">
        <authorList>
            <person name="Zhirakovskaya E."/>
        </authorList>
    </citation>
    <scope>NUCLEOTIDE SEQUENCE</scope>
</reference>
<feature type="domain" description="EAL" evidence="2">
    <location>
        <begin position="316"/>
        <end position="568"/>
    </location>
</feature>
<gene>
    <name evidence="4" type="ORF">MNBD_GAMMA22-135</name>
</gene>
<dbReference type="NCBIfam" id="TIGR00254">
    <property type="entry name" value="GGDEF"/>
    <property type="match status" value="1"/>
</dbReference>
<feature type="domain" description="Response regulatory" evidence="1">
    <location>
        <begin position="6"/>
        <end position="123"/>
    </location>
</feature>
<dbReference type="CDD" id="cd01948">
    <property type="entry name" value="EAL"/>
    <property type="match status" value="1"/>
</dbReference>
<dbReference type="Pfam" id="PF00563">
    <property type="entry name" value="EAL"/>
    <property type="match status" value="1"/>
</dbReference>
<dbReference type="SUPFAM" id="SSF141868">
    <property type="entry name" value="EAL domain-like"/>
    <property type="match status" value="1"/>
</dbReference>
<dbReference type="InterPro" id="IPR052155">
    <property type="entry name" value="Biofilm_reg_signaling"/>
</dbReference>
<dbReference type="InterPro" id="IPR001633">
    <property type="entry name" value="EAL_dom"/>
</dbReference>
<dbReference type="Gene3D" id="3.20.20.450">
    <property type="entry name" value="EAL domain"/>
    <property type="match status" value="1"/>
</dbReference>
<dbReference type="PROSITE" id="PS50887">
    <property type="entry name" value="GGDEF"/>
    <property type="match status" value="1"/>
</dbReference>
<dbReference type="PROSITE" id="PS50883">
    <property type="entry name" value="EAL"/>
    <property type="match status" value="1"/>
</dbReference>
<dbReference type="InterPro" id="IPR043128">
    <property type="entry name" value="Rev_trsase/Diguanyl_cyclase"/>
</dbReference>
<dbReference type="SMART" id="SM00052">
    <property type="entry name" value="EAL"/>
    <property type="match status" value="1"/>
</dbReference>
<evidence type="ECO:0000313" key="4">
    <source>
        <dbReference type="EMBL" id="VAX00381.1"/>
    </source>
</evidence>
<dbReference type="Pfam" id="PF00072">
    <property type="entry name" value="Response_reg"/>
    <property type="match status" value="1"/>
</dbReference>
<proteinExistence type="predicted"/>
<feature type="domain" description="GGDEF" evidence="3">
    <location>
        <begin position="174"/>
        <end position="307"/>
    </location>
</feature>
<dbReference type="Gene3D" id="3.30.70.270">
    <property type="match status" value="1"/>
</dbReference>
<dbReference type="FunFam" id="3.30.70.270:FF:000001">
    <property type="entry name" value="Diguanylate cyclase domain protein"/>
    <property type="match status" value="1"/>
</dbReference>